<organism evidence="7 8">
    <name type="scientific">Micromonospora pallida</name>
    <dbReference type="NCBI Taxonomy" id="145854"/>
    <lineage>
        <taxon>Bacteria</taxon>
        <taxon>Bacillati</taxon>
        <taxon>Actinomycetota</taxon>
        <taxon>Actinomycetes</taxon>
        <taxon>Micromonosporales</taxon>
        <taxon>Micromonosporaceae</taxon>
        <taxon>Micromonospora</taxon>
    </lineage>
</organism>
<dbReference type="RefSeq" id="WP_091643057.1">
    <property type="nucleotide sequence ID" value="NZ_FMHW01000002.1"/>
</dbReference>
<dbReference type="InterPro" id="IPR018300">
    <property type="entry name" value="Aminotrans_IV_CS"/>
</dbReference>
<keyword evidence="8" id="KW-1185">Reference proteome</keyword>
<dbReference type="AlphaFoldDB" id="A0A1C6SD13"/>
<feature type="region of interest" description="Disordered" evidence="6">
    <location>
        <begin position="1"/>
        <end position="22"/>
    </location>
</feature>
<dbReference type="InterPro" id="IPR050571">
    <property type="entry name" value="Class-IV_PLP-Dep_Aminotrnsfr"/>
</dbReference>
<dbReference type="InterPro" id="IPR043131">
    <property type="entry name" value="BCAT-like_N"/>
</dbReference>
<keyword evidence="3 5" id="KW-0663">Pyridoxal phosphate</keyword>
<dbReference type="Gene3D" id="3.30.470.10">
    <property type="match status" value="1"/>
</dbReference>
<evidence type="ECO:0000256" key="5">
    <source>
        <dbReference type="RuleBase" id="RU004516"/>
    </source>
</evidence>
<evidence type="ECO:0000256" key="3">
    <source>
        <dbReference type="ARBA" id="ARBA00022898"/>
    </source>
</evidence>
<dbReference type="InterPro" id="IPR036038">
    <property type="entry name" value="Aminotransferase-like"/>
</dbReference>
<gene>
    <name evidence="7" type="ORF">GA0074692_2337</name>
</gene>
<feature type="compositionally biased region" description="Basic and acidic residues" evidence="6">
    <location>
        <begin position="10"/>
        <end position="19"/>
    </location>
</feature>
<dbReference type="PANTHER" id="PTHR42743:SF11">
    <property type="entry name" value="AMINODEOXYCHORISMATE LYASE"/>
    <property type="match status" value="1"/>
</dbReference>
<accession>A0A1C6SD13</accession>
<dbReference type="InterPro" id="IPR001544">
    <property type="entry name" value="Aminotrans_IV"/>
</dbReference>
<protein>
    <submittedName>
        <fullName evidence="7">Branched chain amino acid aminotransferase apoenzyme</fullName>
    </submittedName>
</protein>
<evidence type="ECO:0000256" key="4">
    <source>
        <dbReference type="RuleBase" id="RU004106"/>
    </source>
</evidence>
<dbReference type="FunFam" id="3.20.10.10:FF:000002">
    <property type="entry name" value="D-alanine aminotransferase"/>
    <property type="match status" value="1"/>
</dbReference>
<dbReference type="STRING" id="145854.GA0074692_2337"/>
<dbReference type="GO" id="GO:0046394">
    <property type="term" value="P:carboxylic acid biosynthetic process"/>
    <property type="evidence" value="ECO:0007669"/>
    <property type="project" value="UniProtKB-ARBA"/>
</dbReference>
<proteinExistence type="inferred from homology"/>
<feature type="region of interest" description="Disordered" evidence="6">
    <location>
        <begin position="287"/>
        <end position="307"/>
    </location>
</feature>
<dbReference type="Proteomes" id="UP000198959">
    <property type="component" value="Unassembled WGS sequence"/>
</dbReference>
<reference evidence="8" key="1">
    <citation type="submission" date="2016-06" db="EMBL/GenBank/DDBJ databases">
        <authorList>
            <person name="Varghese N."/>
            <person name="Submissions Spin"/>
        </authorList>
    </citation>
    <scope>NUCLEOTIDE SEQUENCE [LARGE SCALE GENOMIC DNA]</scope>
    <source>
        <strain evidence="8">DSM 43817</strain>
    </source>
</reference>
<dbReference type="PANTHER" id="PTHR42743">
    <property type="entry name" value="AMINO-ACID AMINOTRANSFERASE"/>
    <property type="match status" value="1"/>
</dbReference>
<dbReference type="PROSITE" id="PS00770">
    <property type="entry name" value="AA_TRANSFER_CLASS_4"/>
    <property type="match status" value="1"/>
</dbReference>
<name>A0A1C6SD13_9ACTN</name>
<comment type="cofactor">
    <cofactor evidence="1 5">
        <name>pyridoxal 5'-phosphate</name>
        <dbReference type="ChEBI" id="CHEBI:597326"/>
    </cofactor>
</comment>
<evidence type="ECO:0000313" key="7">
    <source>
        <dbReference type="EMBL" id="SCL27362.1"/>
    </source>
</evidence>
<evidence type="ECO:0000256" key="1">
    <source>
        <dbReference type="ARBA" id="ARBA00001933"/>
    </source>
</evidence>
<dbReference type="GO" id="GO:0008483">
    <property type="term" value="F:transaminase activity"/>
    <property type="evidence" value="ECO:0007669"/>
    <property type="project" value="UniProtKB-KW"/>
</dbReference>
<dbReference type="OrthoDB" id="9804984at2"/>
<comment type="similarity">
    <text evidence="2 4">Belongs to the class-IV pyridoxal-phosphate-dependent aminotransferase family.</text>
</comment>
<feature type="compositionally biased region" description="Polar residues" evidence="6">
    <location>
        <begin position="298"/>
        <end position="307"/>
    </location>
</feature>
<dbReference type="GO" id="GO:0008652">
    <property type="term" value="P:amino acid biosynthetic process"/>
    <property type="evidence" value="ECO:0007669"/>
    <property type="project" value="UniProtKB-ARBA"/>
</dbReference>
<dbReference type="Pfam" id="PF01063">
    <property type="entry name" value="Aminotran_4"/>
    <property type="match status" value="1"/>
</dbReference>
<dbReference type="SUPFAM" id="SSF56752">
    <property type="entry name" value="D-aminoacid aminotransferase-like PLP-dependent enzymes"/>
    <property type="match status" value="1"/>
</dbReference>
<evidence type="ECO:0000256" key="2">
    <source>
        <dbReference type="ARBA" id="ARBA00009320"/>
    </source>
</evidence>
<evidence type="ECO:0000256" key="6">
    <source>
        <dbReference type="SAM" id="MobiDB-lite"/>
    </source>
</evidence>
<dbReference type="Gene3D" id="3.20.10.10">
    <property type="entry name" value="D-amino Acid Aminotransferase, subunit A, domain 2"/>
    <property type="match status" value="1"/>
</dbReference>
<keyword evidence="7" id="KW-0032">Aminotransferase</keyword>
<keyword evidence="7" id="KW-0808">Transferase</keyword>
<sequence length="307" mass="32803">MITASLSTHTLHEGDRGRDVPFGGNSMQHGTAVFEGIRCYAGVDGPHVFRLDDHLRRLLRSAELIGIPEPPSLDALRGHVLAAVPPDSPDCYLRPVLYAPDPVLGVNLGALRFRLGIEVWPAGPVTDQAGVALTVSPWRRPPPECFPAGAKATGAYVMSAVARTAAARAGFDDAVQLDLRTGRVVEATVSNIFLVTNGRLVTPWLRDGPLAGITRATVLTLAADLGIEAREQAVDVRELHQADEIFLTGTAMELAPVRSIENRPLDPARPVFRHLLARFRAAVTGTGPAPAGWRTPAHSEQTAAESP</sequence>
<dbReference type="EMBL" id="FMHW01000002">
    <property type="protein sequence ID" value="SCL27362.1"/>
    <property type="molecule type" value="Genomic_DNA"/>
</dbReference>
<dbReference type="InterPro" id="IPR043132">
    <property type="entry name" value="BCAT-like_C"/>
</dbReference>
<evidence type="ECO:0000313" key="8">
    <source>
        <dbReference type="Proteomes" id="UP000198959"/>
    </source>
</evidence>